<name>A0A1Y4LKD6_9FIRM</name>
<feature type="transmembrane region" description="Helical" evidence="8">
    <location>
        <begin position="354"/>
        <end position="378"/>
    </location>
</feature>
<feature type="transmembrane region" description="Helical" evidence="8">
    <location>
        <begin position="20"/>
        <end position="38"/>
    </location>
</feature>
<dbReference type="AlphaFoldDB" id="A0A1Y4LKD6"/>
<accession>A0A1Y4LKD6</accession>
<feature type="transmembrane region" description="Helical" evidence="8">
    <location>
        <begin position="172"/>
        <end position="188"/>
    </location>
</feature>
<feature type="transmembrane region" description="Helical" evidence="8">
    <location>
        <begin position="141"/>
        <end position="160"/>
    </location>
</feature>
<comment type="subcellular location">
    <subcellularLocation>
        <location evidence="1">Cell membrane</location>
        <topology evidence="1">Multi-pass membrane protein</topology>
    </subcellularLocation>
</comment>
<evidence type="ECO:0000256" key="1">
    <source>
        <dbReference type="ARBA" id="ARBA00004651"/>
    </source>
</evidence>
<evidence type="ECO:0000256" key="5">
    <source>
        <dbReference type="ARBA" id="ARBA00022692"/>
    </source>
</evidence>
<dbReference type="Proteomes" id="UP000195447">
    <property type="component" value="Unassembled WGS sequence"/>
</dbReference>
<comment type="similarity">
    <text evidence="2">Belongs to the nicotinamide ribonucleoside (NR) uptake permease (TC 4.B.1) family.</text>
</comment>
<dbReference type="NCBIfam" id="TIGR01528">
    <property type="entry name" value="NMN_trans_PnuC"/>
    <property type="match status" value="1"/>
</dbReference>
<evidence type="ECO:0000256" key="3">
    <source>
        <dbReference type="ARBA" id="ARBA00022448"/>
    </source>
</evidence>
<dbReference type="RefSeq" id="WP_087159094.1">
    <property type="nucleotide sequence ID" value="NZ_NFKM01000022.1"/>
</dbReference>
<dbReference type="EMBL" id="NFKM01000022">
    <property type="protein sequence ID" value="OUP57168.1"/>
    <property type="molecule type" value="Genomic_DNA"/>
</dbReference>
<proteinExistence type="inferred from homology"/>
<sequence>MIKFFQKNIEPNRKLRSAEIIVLVLLIVGSLVSYGLGFSKVNSSVGSFSFVQTVEMTRDFEMEDYDGEEDTICDVTYRAGDKEMIITYSYDEYEKLETKEITGYEFKTQNGTVLYFDHQDVNKKELEEAYQQVMANQTMPIFNFANASVILALSLLIMMLFSRQFTTYEKSWFMSIMVLATIFSVLFPEESANGVNGIIIMLLYLLDTFLNILCELLISKQSRYNFLVSVLVEIVEIAMCVVLMYRFATMATTLFFWLPIDIISYINWSRHKDEDEDELTVVRRLKGWQEILVIVGIVLWTFVVGYLISGLDIATDFYNNEMLETAIIYIDACASAVGIANGLFIFFRFREQWIAWYICAALEAIINIISGQYVLLILKLGYFTNTTYGYIKWSKYIKSHKEEERLTIF</sequence>
<gene>
    <name evidence="9" type="ORF">B5F14_09205</name>
</gene>
<feature type="transmembrane region" description="Helical" evidence="8">
    <location>
        <begin position="194"/>
        <end position="214"/>
    </location>
</feature>
<evidence type="ECO:0000313" key="9">
    <source>
        <dbReference type="EMBL" id="OUP57168.1"/>
    </source>
</evidence>
<keyword evidence="5 8" id="KW-0812">Transmembrane</keyword>
<evidence type="ECO:0000256" key="2">
    <source>
        <dbReference type="ARBA" id="ARBA00006669"/>
    </source>
</evidence>
<dbReference type="Pfam" id="PF04973">
    <property type="entry name" value="NMN_transporter"/>
    <property type="match status" value="1"/>
</dbReference>
<evidence type="ECO:0000256" key="6">
    <source>
        <dbReference type="ARBA" id="ARBA00022989"/>
    </source>
</evidence>
<keyword evidence="7 8" id="KW-0472">Membrane</keyword>
<evidence type="ECO:0000313" key="10">
    <source>
        <dbReference type="Proteomes" id="UP000195447"/>
    </source>
</evidence>
<feature type="transmembrane region" description="Helical" evidence="8">
    <location>
        <begin position="226"/>
        <end position="248"/>
    </location>
</feature>
<evidence type="ECO:0000256" key="7">
    <source>
        <dbReference type="ARBA" id="ARBA00023136"/>
    </source>
</evidence>
<feature type="transmembrane region" description="Helical" evidence="8">
    <location>
        <begin position="254"/>
        <end position="270"/>
    </location>
</feature>
<evidence type="ECO:0000256" key="4">
    <source>
        <dbReference type="ARBA" id="ARBA00022475"/>
    </source>
</evidence>
<keyword evidence="6 8" id="KW-1133">Transmembrane helix</keyword>
<organism evidence="9 10">
    <name type="scientific">Faecalitalea cylindroides</name>
    <dbReference type="NCBI Taxonomy" id="39483"/>
    <lineage>
        <taxon>Bacteria</taxon>
        <taxon>Bacillati</taxon>
        <taxon>Bacillota</taxon>
        <taxon>Erysipelotrichia</taxon>
        <taxon>Erysipelotrichales</taxon>
        <taxon>Erysipelotrichaceae</taxon>
        <taxon>Faecalitalea</taxon>
    </lineage>
</organism>
<dbReference type="GO" id="GO:0005886">
    <property type="term" value="C:plasma membrane"/>
    <property type="evidence" value="ECO:0007669"/>
    <property type="project" value="UniProtKB-SubCell"/>
</dbReference>
<keyword evidence="3" id="KW-0813">Transport</keyword>
<evidence type="ECO:0000256" key="8">
    <source>
        <dbReference type="SAM" id="Phobius"/>
    </source>
</evidence>
<keyword evidence="10" id="KW-1185">Reference proteome</keyword>
<keyword evidence="4" id="KW-1003">Cell membrane</keyword>
<dbReference type="PANTHER" id="PTHR36122">
    <property type="entry name" value="NICOTINAMIDE RIBOSIDE TRANSPORTER PNUC"/>
    <property type="match status" value="1"/>
</dbReference>
<comment type="caution">
    <text evidence="9">The sequence shown here is derived from an EMBL/GenBank/DDBJ whole genome shotgun (WGS) entry which is preliminary data.</text>
</comment>
<dbReference type="PANTHER" id="PTHR36122:SF2">
    <property type="entry name" value="NICOTINAMIDE RIBOSIDE TRANSPORTER PNUC"/>
    <property type="match status" value="1"/>
</dbReference>
<dbReference type="GO" id="GO:0034257">
    <property type="term" value="F:nicotinamide riboside transmembrane transporter activity"/>
    <property type="evidence" value="ECO:0007669"/>
    <property type="project" value="InterPro"/>
</dbReference>
<reference evidence="10" key="1">
    <citation type="submission" date="2017-04" db="EMBL/GenBank/DDBJ databases">
        <title>Function of individual gut microbiota members based on whole genome sequencing of pure cultures obtained from chicken caecum.</title>
        <authorList>
            <person name="Medvecky M."/>
            <person name="Cejkova D."/>
            <person name="Polansky O."/>
            <person name="Karasova D."/>
            <person name="Kubasova T."/>
            <person name="Cizek A."/>
            <person name="Rychlik I."/>
        </authorList>
    </citation>
    <scope>NUCLEOTIDE SEQUENCE [LARGE SCALE GENOMIC DNA]</scope>
    <source>
        <strain evidence="10">An178</strain>
    </source>
</reference>
<feature type="transmembrane region" description="Helical" evidence="8">
    <location>
        <begin position="326"/>
        <end position="347"/>
    </location>
</feature>
<dbReference type="InterPro" id="IPR006419">
    <property type="entry name" value="NMN_transpt_PnuC"/>
</dbReference>
<feature type="transmembrane region" description="Helical" evidence="8">
    <location>
        <begin position="291"/>
        <end position="314"/>
    </location>
</feature>
<protein>
    <submittedName>
        <fullName evidence="9">Nicotinamide mononucleotide transporter PnuC</fullName>
    </submittedName>
</protein>